<feature type="signal peptide" evidence="4">
    <location>
        <begin position="1"/>
        <end position="16"/>
    </location>
</feature>
<feature type="transmembrane region" description="Helical" evidence="3">
    <location>
        <begin position="187"/>
        <end position="209"/>
    </location>
</feature>
<dbReference type="RefSeq" id="XP_028862576.1">
    <property type="nucleotide sequence ID" value="XM_029006048.1"/>
</dbReference>
<dbReference type="Proteomes" id="UP000219813">
    <property type="component" value="Chromosome 11"/>
</dbReference>
<evidence type="ECO:0000313" key="5">
    <source>
        <dbReference type="EMBL" id="SCO93138.1"/>
    </source>
</evidence>
<dbReference type="GO" id="GO:0000225">
    <property type="term" value="F:N-acetylglucosaminylphosphatidylinositol deacetylase activity"/>
    <property type="evidence" value="ECO:0007669"/>
    <property type="project" value="UniProtKB-EC"/>
</dbReference>
<dbReference type="PANTHER" id="PTHR12993:SF11">
    <property type="entry name" value="N-ACETYLGLUCOSAMINYL-PHOSPHATIDYLINOSITOL DE-N-ACETYLASE"/>
    <property type="match status" value="1"/>
</dbReference>
<feature type="transmembrane region" description="Helical" evidence="3">
    <location>
        <begin position="221"/>
        <end position="237"/>
    </location>
</feature>
<dbReference type="VEuPathDB" id="PlasmoDB:PmUG01_11038900"/>
<dbReference type="Pfam" id="PF02585">
    <property type="entry name" value="PIG-L"/>
    <property type="match status" value="1"/>
</dbReference>
<evidence type="ECO:0000256" key="3">
    <source>
        <dbReference type="SAM" id="Phobius"/>
    </source>
</evidence>
<dbReference type="UniPathway" id="UPA00196"/>
<keyword evidence="3" id="KW-1133">Transmembrane helix</keyword>
<organism evidence="5 6">
    <name type="scientific">Plasmodium malariae</name>
    <dbReference type="NCBI Taxonomy" id="5858"/>
    <lineage>
        <taxon>Eukaryota</taxon>
        <taxon>Sar</taxon>
        <taxon>Alveolata</taxon>
        <taxon>Apicomplexa</taxon>
        <taxon>Aconoidasida</taxon>
        <taxon>Haemosporida</taxon>
        <taxon>Plasmodiidae</taxon>
        <taxon>Plasmodium</taxon>
        <taxon>Plasmodium (Plasmodium)</taxon>
    </lineage>
</organism>
<keyword evidence="6" id="KW-1185">Reference proteome</keyword>
<dbReference type="InterPro" id="IPR003737">
    <property type="entry name" value="GlcNAc_PI_deacetylase-related"/>
</dbReference>
<dbReference type="InterPro" id="IPR024078">
    <property type="entry name" value="LmbE-like_dom_sf"/>
</dbReference>
<protein>
    <recommendedName>
        <fullName evidence="2">N-acetylglucosaminylphosphatidylinositol deacetylase</fullName>
        <ecNumber evidence="2">3.5.1.89</ecNumber>
    </recommendedName>
</protein>
<evidence type="ECO:0000256" key="4">
    <source>
        <dbReference type="SAM" id="SignalP"/>
    </source>
</evidence>
<dbReference type="GO" id="GO:0016020">
    <property type="term" value="C:membrane"/>
    <property type="evidence" value="ECO:0007669"/>
    <property type="project" value="GOC"/>
</dbReference>
<keyword evidence="3" id="KW-0472">Membrane</keyword>
<dbReference type="GO" id="GO:0006506">
    <property type="term" value="P:GPI anchor biosynthetic process"/>
    <property type="evidence" value="ECO:0007669"/>
    <property type="project" value="UniProtKB-UniPathway"/>
</dbReference>
<proteinExistence type="inferred from homology"/>
<reference evidence="5 6" key="1">
    <citation type="submission" date="2016-06" db="EMBL/GenBank/DDBJ databases">
        <authorList>
            <consortium name="Pathogen Informatics"/>
        </authorList>
    </citation>
    <scope>NUCLEOTIDE SEQUENCE [LARGE SCALE GENOMIC DNA]</scope>
</reference>
<feature type="chain" id="PRO_5008920701" description="N-acetylglucosaminylphosphatidylinositol deacetylase" evidence="4">
    <location>
        <begin position="17"/>
        <end position="246"/>
    </location>
</feature>
<dbReference type="Gene3D" id="3.40.50.10320">
    <property type="entry name" value="LmbE-like"/>
    <property type="match status" value="1"/>
</dbReference>
<dbReference type="GO" id="GO:0005783">
    <property type="term" value="C:endoplasmic reticulum"/>
    <property type="evidence" value="ECO:0007669"/>
    <property type="project" value="TreeGrafter"/>
</dbReference>
<keyword evidence="3" id="KW-0812">Transmembrane</keyword>
<gene>
    <name evidence="5" type="primary">PmUG01_11038900</name>
    <name evidence="5" type="ORF">PMUG01_11038900</name>
</gene>
<sequence>MHCIVFANIFLMIALAYYVRHHHLDIKKDNFLNVVQEGGNISLIIAHPDDEVMFFFPTLKLLFDKKKKKELFLFSLSNGNYYGKGKIREKELFNVWSYLGGEKNNCEILDDDQIQDSWNFWDEQHLANVLTDYCSKRNIKLVLTFDKYGVSGHPNHISIYNSARLLSKTKDVKVFTLNSANLIPKYLGFYSLPFILHTKFLITAFNPFLLMRLMTLYKSQFAHYRMLFCLISQYAYFNSFNLLNEV</sequence>
<dbReference type="EC" id="3.5.1.89" evidence="2"/>
<keyword evidence="4" id="KW-0732">Signal</keyword>
<dbReference type="EMBL" id="LT594632">
    <property type="protein sequence ID" value="SCO93138.1"/>
    <property type="molecule type" value="Genomic_DNA"/>
</dbReference>
<dbReference type="OrthoDB" id="440160at2759"/>
<dbReference type="AlphaFoldDB" id="A0A1D3SMR0"/>
<dbReference type="KEGG" id="pmal:PMUG01_11038900"/>
<accession>A0A1D3SMR0</accession>
<dbReference type="GeneID" id="39869850"/>
<name>A0A1D3SMR0_PLAMA</name>
<evidence type="ECO:0000256" key="2">
    <source>
        <dbReference type="ARBA" id="ARBA00012176"/>
    </source>
</evidence>
<dbReference type="OMA" id="YVLESVN"/>
<dbReference type="PANTHER" id="PTHR12993">
    <property type="entry name" value="N-ACETYLGLUCOSAMINYL-PHOSPHATIDYLINOSITOL DE-N-ACETYLASE-RELATED"/>
    <property type="match status" value="1"/>
</dbReference>
<dbReference type="SUPFAM" id="SSF102588">
    <property type="entry name" value="LmbE-like"/>
    <property type="match status" value="1"/>
</dbReference>
<comment type="similarity">
    <text evidence="1">Belongs to the PIGL family.</text>
</comment>
<evidence type="ECO:0000313" key="6">
    <source>
        <dbReference type="Proteomes" id="UP000219813"/>
    </source>
</evidence>
<evidence type="ECO:0000256" key="1">
    <source>
        <dbReference type="ARBA" id="ARBA00006066"/>
    </source>
</evidence>